<protein>
    <submittedName>
        <fullName evidence="1">Uncharacterized protein</fullName>
    </submittedName>
</protein>
<gene>
    <name evidence="1" type="ORF">EG343_01040</name>
</gene>
<accession>A0AAD1DN74</accession>
<dbReference type="AlphaFoldDB" id="A0AAD1DN74"/>
<proteinExistence type="predicted"/>
<dbReference type="EMBL" id="CP033923">
    <property type="protein sequence ID" value="AZA89312.1"/>
    <property type="molecule type" value="Genomic_DNA"/>
</dbReference>
<organism evidence="1 2">
    <name type="scientific">Chryseobacterium nakagawai</name>
    <dbReference type="NCBI Taxonomy" id="1241982"/>
    <lineage>
        <taxon>Bacteria</taxon>
        <taxon>Pseudomonadati</taxon>
        <taxon>Bacteroidota</taxon>
        <taxon>Flavobacteriia</taxon>
        <taxon>Flavobacteriales</taxon>
        <taxon>Weeksellaceae</taxon>
        <taxon>Chryseobacterium group</taxon>
        <taxon>Chryseobacterium</taxon>
    </lineage>
</organism>
<dbReference type="KEGG" id="cnk:EG343_01040"/>
<evidence type="ECO:0000313" key="2">
    <source>
        <dbReference type="Proteomes" id="UP000278288"/>
    </source>
</evidence>
<name>A0AAD1DN74_CHRNA</name>
<reference evidence="1 2" key="1">
    <citation type="submission" date="2018-11" db="EMBL/GenBank/DDBJ databases">
        <title>Proposal to divide the Flavobacteriaceae and reorganize its genera based on Amino Acid Identity values calculated from whole genome sequences.</title>
        <authorList>
            <person name="Nicholson A.C."/>
            <person name="Gulvik C.A."/>
            <person name="Whitney A.M."/>
            <person name="Humrighouse B.W."/>
            <person name="Bell M."/>
            <person name="Holmes B."/>
            <person name="Steigerwalt A.G."/>
            <person name="Villarma A."/>
            <person name="Sheth M."/>
            <person name="Batra D."/>
            <person name="Pryor J."/>
            <person name="Bernardet J.-F."/>
            <person name="Hugo C."/>
            <person name="Kampfer P."/>
            <person name="Newman J."/>
            <person name="McQuiston J.R."/>
        </authorList>
    </citation>
    <scope>NUCLEOTIDE SEQUENCE [LARGE SCALE GENOMIC DNA]</scope>
    <source>
        <strain evidence="1 2">G0041</strain>
    </source>
</reference>
<dbReference type="Proteomes" id="UP000278288">
    <property type="component" value="Chromosome"/>
</dbReference>
<evidence type="ECO:0000313" key="1">
    <source>
        <dbReference type="EMBL" id="AZA89312.1"/>
    </source>
</evidence>
<keyword evidence="2" id="KW-1185">Reference proteome</keyword>
<sequence>MLLLKSTKRNLTYLSINNMKKELANPPSDERDRELWMQHGAGYIIFENIRKYAIGKIPTEIDETLREAHLKTIDNTIYGMMMQMDGVFNPLENENYRLALESHIVLYKEDEIIEELNTIDGDGMCMGFHGWIENDFGSDEIVIKK</sequence>